<dbReference type="PATRIC" id="fig|1702221.3.peg.1999"/>
<accession>A0A140DX12</accession>
<dbReference type="InterPro" id="IPR003439">
    <property type="entry name" value="ABC_transporter-like_ATP-bd"/>
</dbReference>
<dbReference type="STRING" id="1702221.AALO17_20550"/>
<name>A0A140DX12_9FIRM</name>
<evidence type="ECO:0000256" key="3">
    <source>
        <dbReference type="ARBA" id="ARBA00022741"/>
    </source>
</evidence>
<evidence type="ECO:0000259" key="5">
    <source>
        <dbReference type="PROSITE" id="PS50893"/>
    </source>
</evidence>
<keyword evidence="4" id="KW-0067">ATP-binding</keyword>
<comment type="similarity">
    <text evidence="1">Belongs to the ABC transporter superfamily.</text>
</comment>
<feature type="domain" description="ABC transporter" evidence="5">
    <location>
        <begin position="24"/>
        <end position="247"/>
    </location>
</feature>
<keyword evidence="2" id="KW-0813">Transport</keyword>
<dbReference type="InterPro" id="IPR029439">
    <property type="entry name" value="Wzt_C"/>
</dbReference>
<sequence length="425" mass="47513">MKEQKMIVVDDVSKIYNLYNNPGDRLKEALFSKKSRHKEFKALDHVSFEVNKGEILGIIGKNGSGKSTILKIITNVLSPSAGTCQVNGKIAALLELGAGFNQEYTGIENIYLNGQMIGYSREEMDEKLQDIIDFADIGEHINQPVKTYSSGMFARLAFSVAISVDPDILIVDEALSVGDVFFQNKCYKRFEDFRNRGKTILFVTHDMGSIIKYCDRAILLNAGRKISEGNPQEIVDLYKRVMVGQWDGRTQEDQEKVQQVVEKISGSRWKDQLNLNPKADIYGDGRADIIDFGVFSKSGELGSNVYKGEIFEIRVKVQVNEDHLNPIVAWKFRDVKGTELTGTNTMLENIDTSKVKKGDVLTVSFKQRMYLQPGQYLLSLGCTSFEGDRFVVFCRNYDCCTVGVVAEKGTVGVFDSESKVTASIG</sequence>
<protein>
    <recommendedName>
        <fullName evidence="5">ABC transporter domain-containing protein</fullName>
    </recommendedName>
</protein>
<dbReference type="InterPro" id="IPR015860">
    <property type="entry name" value="ABC_transpr_TagH-like"/>
</dbReference>
<dbReference type="Pfam" id="PF00005">
    <property type="entry name" value="ABC_tran"/>
    <property type="match status" value="1"/>
</dbReference>
<dbReference type="PROSITE" id="PS00211">
    <property type="entry name" value="ABC_TRANSPORTER_1"/>
    <property type="match status" value="1"/>
</dbReference>
<dbReference type="OrthoDB" id="9778870at2"/>
<dbReference type="InterPro" id="IPR003593">
    <property type="entry name" value="AAA+_ATPase"/>
</dbReference>
<dbReference type="RefSeq" id="WP_067558547.1">
    <property type="nucleotide sequence ID" value="NZ_CAKOCV010000004.1"/>
</dbReference>
<gene>
    <name evidence="6" type="ORF">AALO17_20550</name>
</gene>
<dbReference type="GO" id="GO:0140359">
    <property type="term" value="F:ABC-type transporter activity"/>
    <property type="evidence" value="ECO:0007669"/>
    <property type="project" value="InterPro"/>
</dbReference>
<dbReference type="GeneID" id="78478653"/>
<evidence type="ECO:0000313" key="6">
    <source>
        <dbReference type="EMBL" id="AMK55189.1"/>
    </source>
</evidence>
<dbReference type="CDD" id="cd03220">
    <property type="entry name" value="ABC_KpsT_Wzt"/>
    <property type="match status" value="1"/>
</dbReference>
<organism evidence="6 7">
    <name type="scientific">Faecalibaculum rodentium</name>
    <dbReference type="NCBI Taxonomy" id="1702221"/>
    <lineage>
        <taxon>Bacteria</taxon>
        <taxon>Bacillati</taxon>
        <taxon>Bacillota</taxon>
        <taxon>Erysipelotrichia</taxon>
        <taxon>Erysipelotrichales</taxon>
        <taxon>Erysipelotrichaceae</taxon>
        <taxon>Faecalibaculum</taxon>
    </lineage>
</organism>
<dbReference type="InterPro" id="IPR017871">
    <property type="entry name" value="ABC_transporter-like_CS"/>
</dbReference>
<dbReference type="Pfam" id="PF14524">
    <property type="entry name" value="Wzt_C"/>
    <property type="match status" value="1"/>
</dbReference>
<evidence type="ECO:0000256" key="4">
    <source>
        <dbReference type="ARBA" id="ARBA00022840"/>
    </source>
</evidence>
<dbReference type="InterPro" id="IPR027417">
    <property type="entry name" value="P-loop_NTPase"/>
</dbReference>
<dbReference type="AlphaFoldDB" id="A0A140DX12"/>
<dbReference type="Gene3D" id="2.70.50.60">
    <property type="entry name" value="abc- transporter (atp binding component) like domain"/>
    <property type="match status" value="1"/>
</dbReference>
<proteinExistence type="inferred from homology"/>
<dbReference type="EMBL" id="CP011391">
    <property type="protein sequence ID" value="AMK55189.1"/>
    <property type="molecule type" value="Genomic_DNA"/>
</dbReference>
<dbReference type="SMART" id="SM00382">
    <property type="entry name" value="AAA"/>
    <property type="match status" value="1"/>
</dbReference>
<reference evidence="6 7" key="1">
    <citation type="journal article" date="2016" name="Gut Pathog.">
        <title>Whole genome sequencing of "Faecalibaculum rodentium" ALO17, isolated from C57BL/6J laboratory mouse feces.</title>
        <authorList>
            <person name="Lim S."/>
            <person name="Chang D.H."/>
            <person name="Ahn S."/>
            <person name="Kim B.C."/>
        </authorList>
    </citation>
    <scope>NUCLEOTIDE SEQUENCE [LARGE SCALE GENOMIC DNA]</scope>
    <source>
        <strain evidence="6 7">Alo17</strain>
    </source>
</reference>
<dbReference type="CDD" id="cd10147">
    <property type="entry name" value="Wzt_C-like"/>
    <property type="match status" value="1"/>
</dbReference>
<dbReference type="GO" id="GO:0005524">
    <property type="term" value="F:ATP binding"/>
    <property type="evidence" value="ECO:0007669"/>
    <property type="project" value="UniProtKB-KW"/>
</dbReference>
<dbReference type="KEGG" id="fro:AALO17_20550"/>
<dbReference type="Gene3D" id="3.40.50.300">
    <property type="entry name" value="P-loop containing nucleotide triphosphate hydrolases"/>
    <property type="match status" value="1"/>
</dbReference>
<dbReference type="PANTHER" id="PTHR46743:SF2">
    <property type="entry name" value="TEICHOIC ACIDS EXPORT ATP-BINDING PROTEIN TAGH"/>
    <property type="match status" value="1"/>
</dbReference>
<dbReference type="PROSITE" id="PS50893">
    <property type="entry name" value="ABC_TRANSPORTER_2"/>
    <property type="match status" value="1"/>
</dbReference>
<dbReference type="GO" id="GO:0016887">
    <property type="term" value="F:ATP hydrolysis activity"/>
    <property type="evidence" value="ECO:0007669"/>
    <property type="project" value="InterPro"/>
</dbReference>
<evidence type="ECO:0000256" key="1">
    <source>
        <dbReference type="ARBA" id="ARBA00005417"/>
    </source>
</evidence>
<evidence type="ECO:0000256" key="2">
    <source>
        <dbReference type="ARBA" id="ARBA00022448"/>
    </source>
</evidence>
<dbReference type="PANTHER" id="PTHR46743">
    <property type="entry name" value="TEICHOIC ACIDS EXPORT ATP-BINDING PROTEIN TAGH"/>
    <property type="match status" value="1"/>
</dbReference>
<keyword evidence="7" id="KW-1185">Reference proteome</keyword>
<keyword evidence="3" id="KW-0547">Nucleotide-binding</keyword>
<dbReference type="InterPro" id="IPR050683">
    <property type="entry name" value="Bact_Polysacc_Export_ATP-bd"/>
</dbReference>
<dbReference type="GO" id="GO:0016020">
    <property type="term" value="C:membrane"/>
    <property type="evidence" value="ECO:0007669"/>
    <property type="project" value="InterPro"/>
</dbReference>
<evidence type="ECO:0000313" key="7">
    <source>
        <dbReference type="Proteomes" id="UP000069771"/>
    </source>
</evidence>
<dbReference type="Proteomes" id="UP000069771">
    <property type="component" value="Chromosome"/>
</dbReference>
<dbReference type="SUPFAM" id="SSF52540">
    <property type="entry name" value="P-loop containing nucleoside triphosphate hydrolases"/>
    <property type="match status" value="1"/>
</dbReference>